<keyword evidence="1" id="KW-0812">Transmembrane</keyword>
<proteinExistence type="predicted"/>
<keyword evidence="1" id="KW-0472">Membrane</keyword>
<keyword evidence="3" id="KW-1185">Reference proteome</keyword>
<dbReference type="AlphaFoldDB" id="A0A918F1T5"/>
<gene>
    <name evidence="2" type="ORF">GCM10008957_11140</name>
</gene>
<evidence type="ECO:0000256" key="1">
    <source>
        <dbReference type="SAM" id="Phobius"/>
    </source>
</evidence>
<reference evidence="2" key="2">
    <citation type="submission" date="2020-09" db="EMBL/GenBank/DDBJ databases">
        <authorList>
            <person name="Sun Q."/>
            <person name="Ohkuma M."/>
        </authorList>
    </citation>
    <scope>NUCLEOTIDE SEQUENCE</scope>
    <source>
        <strain evidence="2">JCM 31311</strain>
    </source>
</reference>
<protein>
    <submittedName>
        <fullName evidence="2">Uncharacterized protein</fullName>
    </submittedName>
</protein>
<evidence type="ECO:0000313" key="3">
    <source>
        <dbReference type="Proteomes" id="UP000603865"/>
    </source>
</evidence>
<dbReference type="Proteomes" id="UP000603865">
    <property type="component" value="Unassembled WGS sequence"/>
</dbReference>
<keyword evidence="1" id="KW-1133">Transmembrane helix</keyword>
<feature type="transmembrane region" description="Helical" evidence="1">
    <location>
        <begin position="56"/>
        <end position="74"/>
    </location>
</feature>
<reference evidence="2" key="1">
    <citation type="journal article" date="2014" name="Int. J. Syst. Evol. Microbiol.">
        <title>Complete genome sequence of Corynebacterium casei LMG S-19264T (=DSM 44701T), isolated from a smear-ripened cheese.</title>
        <authorList>
            <consortium name="US DOE Joint Genome Institute (JGI-PGF)"/>
            <person name="Walter F."/>
            <person name="Albersmeier A."/>
            <person name="Kalinowski J."/>
            <person name="Ruckert C."/>
        </authorList>
    </citation>
    <scope>NUCLEOTIDE SEQUENCE</scope>
    <source>
        <strain evidence="2">JCM 31311</strain>
    </source>
</reference>
<organism evidence="2 3">
    <name type="scientific">Deinococcus ruber</name>
    <dbReference type="NCBI Taxonomy" id="1848197"/>
    <lineage>
        <taxon>Bacteria</taxon>
        <taxon>Thermotogati</taxon>
        <taxon>Deinococcota</taxon>
        <taxon>Deinococci</taxon>
        <taxon>Deinococcales</taxon>
        <taxon>Deinococcaceae</taxon>
        <taxon>Deinococcus</taxon>
    </lineage>
</organism>
<name>A0A918F1T5_9DEIO</name>
<dbReference type="EMBL" id="BMQL01000004">
    <property type="protein sequence ID" value="GGR00181.1"/>
    <property type="molecule type" value="Genomic_DNA"/>
</dbReference>
<accession>A0A918F1T5</accession>
<comment type="caution">
    <text evidence="2">The sequence shown here is derived from an EMBL/GenBank/DDBJ whole genome shotgun (WGS) entry which is preliminary data.</text>
</comment>
<evidence type="ECO:0000313" key="2">
    <source>
        <dbReference type="EMBL" id="GGR00181.1"/>
    </source>
</evidence>
<sequence length="78" mass="8531">MTVVLIVWGISALCLYAYCVRTMWVGIQRGLSPEAWRHAGLLKIGLACLKAALPDGWVALRLYLLGPVGLLIAVRARL</sequence>